<dbReference type="Proteomes" id="UP000626109">
    <property type="component" value="Unassembled WGS sequence"/>
</dbReference>
<evidence type="ECO:0000313" key="3">
    <source>
        <dbReference type="Proteomes" id="UP000626109"/>
    </source>
</evidence>
<comment type="caution">
    <text evidence="2">The sequence shown here is derived from an EMBL/GenBank/DDBJ whole genome shotgun (WGS) entry which is preliminary data.</text>
</comment>
<accession>A0A813K2S8</accession>
<feature type="region of interest" description="Disordered" evidence="1">
    <location>
        <begin position="15"/>
        <end position="108"/>
    </location>
</feature>
<name>A0A813K2S8_POLGL</name>
<feature type="non-terminal residue" evidence="2">
    <location>
        <position position="136"/>
    </location>
</feature>
<feature type="non-terminal residue" evidence="2">
    <location>
        <position position="1"/>
    </location>
</feature>
<sequence>ASFVVACLAMSLRRRPPTPATSLPSNHDNNINKNNINKHNNNSSSNGSNNNNNNSSNNNNNNNNSNNENNQNNNNDNNNNINSAGQSRGRAVGFAGDAASSRERLLPVEHDRSGHAERQAMLAMLESLDARSVRHA</sequence>
<gene>
    <name evidence="2" type="ORF">PGLA2088_LOCUS29362</name>
</gene>
<feature type="compositionally biased region" description="Low complexity" evidence="1">
    <location>
        <begin position="25"/>
        <end position="83"/>
    </location>
</feature>
<dbReference type="AlphaFoldDB" id="A0A813K2S8"/>
<evidence type="ECO:0000256" key="1">
    <source>
        <dbReference type="SAM" id="MobiDB-lite"/>
    </source>
</evidence>
<protein>
    <submittedName>
        <fullName evidence="2">Uncharacterized protein</fullName>
    </submittedName>
</protein>
<reference evidence="2" key="1">
    <citation type="submission" date="2021-02" db="EMBL/GenBank/DDBJ databases">
        <authorList>
            <person name="Dougan E. K."/>
            <person name="Rhodes N."/>
            <person name="Thang M."/>
            <person name="Chan C."/>
        </authorList>
    </citation>
    <scope>NUCLEOTIDE SEQUENCE</scope>
</reference>
<organism evidence="2 3">
    <name type="scientific">Polarella glacialis</name>
    <name type="common">Dinoflagellate</name>
    <dbReference type="NCBI Taxonomy" id="89957"/>
    <lineage>
        <taxon>Eukaryota</taxon>
        <taxon>Sar</taxon>
        <taxon>Alveolata</taxon>
        <taxon>Dinophyceae</taxon>
        <taxon>Suessiales</taxon>
        <taxon>Suessiaceae</taxon>
        <taxon>Polarella</taxon>
    </lineage>
</organism>
<proteinExistence type="predicted"/>
<dbReference type="EMBL" id="CAJNNW010028275">
    <property type="protein sequence ID" value="CAE8695462.1"/>
    <property type="molecule type" value="Genomic_DNA"/>
</dbReference>
<evidence type="ECO:0000313" key="2">
    <source>
        <dbReference type="EMBL" id="CAE8695462.1"/>
    </source>
</evidence>